<evidence type="ECO:0000313" key="3">
    <source>
        <dbReference type="EMBL" id="OHT04289.1"/>
    </source>
</evidence>
<protein>
    <recommendedName>
        <fullName evidence="1">non-specific serine/threonine protein kinase</fullName>
        <ecNumber evidence="1">2.7.11.1</ecNumber>
    </recommendedName>
</protein>
<feature type="domain" description="Protein kinase" evidence="2">
    <location>
        <begin position="27"/>
        <end position="309"/>
    </location>
</feature>
<dbReference type="InterPro" id="IPR000719">
    <property type="entry name" value="Prot_kinase_dom"/>
</dbReference>
<dbReference type="EMBL" id="MLAK01000798">
    <property type="protein sequence ID" value="OHT04289.1"/>
    <property type="molecule type" value="Genomic_DNA"/>
</dbReference>
<keyword evidence="3" id="KW-0418">Kinase</keyword>
<dbReference type="EC" id="2.7.11.1" evidence="1"/>
<dbReference type="InterPro" id="IPR050235">
    <property type="entry name" value="CK1_Ser-Thr_kinase"/>
</dbReference>
<evidence type="ECO:0000259" key="2">
    <source>
        <dbReference type="PROSITE" id="PS50011"/>
    </source>
</evidence>
<dbReference type="SUPFAM" id="SSF56112">
    <property type="entry name" value="Protein kinase-like (PK-like)"/>
    <property type="match status" value="1"/>
</dbReference>
<dbReference type="InterPro" id="IPR011009">
    <property type="entry name" value="Kinase-like_dom_sf"/>
</dbReference>
<comment type="caution">
    <text evidence="3">The sequence shown here is derived from an EMBL/GenBank/DDBJ whole genome shotgun (WGS) entry which is preliminary data.</text>
</comment>
<keyword evidence="3" id="KW-0808">Transferase</keyword>
<dbReference type="PANTHER" id="PTHR11909">
    <property type="entry name" value="CASEIN KINASE-RELATED"/>
    <property type="match status" value="1"/>
</dbReference>
<reference evidence="3" key="1">
    <citation type="submission" date="2016-10" db="EMBL/GenBank/DDBJ databases">
        <authorList>
            <person name="Benchimol M."/>
            <person name="Almeida L.G."/>
            <person name="Vasconcelos A.T."/>
            <person name="Perreira-Neves A."/>
            <person name="Rosa I.A."/>
            <person name="Tasca T."/>
            <person name="Bogo M.R."/>
            <person name="de Souza W."/>
        </authorList>
    </citation>
    <scope>NUCLEOTIDE SEQUENCE [LARGE SCALE GENOMIC DNA]</scope>
    <source>
        <strain evidence="3">K</strain>
    </source>
</reference>
<dbReference type="Pfam" id="PF00069">
    <property type="entry name" value="Pkinase"/>
    <property type="match status" value="1"/>
</dbReference>
<dbReference type="CDD" id="cd14016">
    <property type="entry name" value="STKc_CK1"/>
    <property type="match status" value="1"/>
</dbReference>
<name>A0A1J4JYQ6_9EUKA</name>
<dbReference type="GO" id="GO:0005524">
    <property type="term" value="F:ATP binding"/>
    <property type="evidence" value="ECO:0007669"/>
    <property type="project" value="InterPro"/>
</dbReference>
<accession>A0A1J4JYQ6</accession>
<dbReference type="VEuPathDB" id="TrichDB:TRFO_28223"/>
<proteinExistence type="predicted"/>
<dbReference type="InterPro" id="IPR008271">
    <property type="entry name" value="Ser/Thr_kinase_AS"/>
</dbReference>
<keyword evidence="4" id="KW-1185">Reference proteome</keyword>
<evidence type="ECO:0000313" key="4">
    <source>
        <dbReference type="Proteomes" id="UP000179807"/>
    </source>
</evidence>
<evidence type="ECO:0000256" key="1">
    <source>
        <dbReference type="ARBA" id="ARBA00012513"/>
    </source>
</evidence>
<organism evidence="3 4">
    <name type="scientific">Tritrichomonas foetus</name>
    <dbReference type="NCBI Taxonomy" id="1144522"/>
    <lineage>
        <taxon>Eukaryota</taxon>
        <taxon>Metamonada</taxon>
        <taxon>Parabasalia</taxon>
        <taxon>Tritrichomonadida</taxon>
        <taxon>Tritrichomonadidae</taxon>
        <taxon>Tritrichomonas</taxon>
    </lineage>
</organism>
<dbReference type="GO" id="GO:0004674">
    <property type="term" value="F:protein serine/threonine kinase activity"/>
    <property type="evidence" value="ECO:0007669"/>
    <property type="project" value="UniProtKB-EC"/>
</dbReference>
<dbReference type="Gene3D" id="1.10.510.10">
    <property type="entry name" value="Transferase(Phosphotransferase) domain 1"/>
    <property type="match status" value="1"/>
</dbReference>
<dbReference type="PROSITE" id="PS50011">
    <property type="entry name" value="PROTEIN_KINASE_DOM"/>
    <property type="match status" value="1"/>
</dbReference>
<dbReference type="AlphaFoldDB" id="A0A1J4JYQ6"/>
<dbReference type="Proteomes" id="UP000179807">
    <property type="component" value="Unassembled WGS sequence"/>
</dbReference>
<dbReference type="SMART" id="SM00220">
    <property type="entry name" value="S_TKc"/>
    <property type="match status" value="1"/>
</dbReference>
<gene>
    <name evidence="3" type="primary">hhp1</name>
    <name evidence="3" type="ORF">TRFO_28223</name>
</gene>
<dbReference type="GeneID" id="94840748"/>
<dbReference type="PROSITE" id="PS00108">
    <property type="entry name" value="PROTEIN_KINASE_ST"/>
    <property type="match status" value="1"/>
</dbReference>
<dbReference type="RefSeq" id="XP_068357425.1">
    <property type="nucleotide sequence ID" value="XM_068506044.1"/>
</dbReference>
<sequence length="397" mass="46203">MIYDLEFLEEEEKNSQKKINLFADSKFRIIKKISRGGFGSVYICERYNPNSNNINKNKNPPKQYAVKIEKTINLKNYLIFEYKISKVLSGTIGFASVKHFSREKAKAYFVEDLLGPSLASLHSKCKHRFSLKTVLMLADQMLQRLEYLHLKHFIHRDVKPDNFLMGLGKNRNIVHLVDFGLSKKYCDHHTLVHVKQRGGCDFTGTARYATVTAHLGFEQSRKDDLESLAYTLVYLLKGKLPWQGAGKGCGEDRDLRLRLAMQVKQAVSTREVFEGMPKVFYDFVLDVQHLGYTEKPDYAKYRKMFRSLMEEKEYVYDFDYDWYHIDNCAGQINHGNSDIIENKYNGKIANEFKTLNNNHQQFNVKGLNTNDDNNNLPDWILNGTLCKQFIGEEQPWI</sequence>